<feature type="region of interest" description="Disordered" evidence="3">
    <location>
        <begin position="229"/>
        <end position="255"/>
    </location>
</feature>
<name>A0AAN7BNJ6_9PEZI</name>
<organism evidence="6 7">
    <name type="scientific">Podospora fimiseda</name>
    <dbReference type="NCBI Taxonomy" id="252190"/>
    <lineage>
        <taxon>Eukaryota</taxon>
        <taxon>Fungi</taxon>
        <taxon>Dikarya</taxon>
        <taxon>Ascomycota</taxon>
        <taxon>Pezizomycotina</taxon>
        <taxon>Sordariomycetes</taxon>
        <taxon>Sordariomycetidae</taxon>
        <taxon>Sordariales</taxon>
        <taxon>Podosporaceae</taxon>
        <taxon>Podospora</taxon>
    </lineage>
</organism>
<sequence>MSKPATLGLRGAKTKFDEFQAVHVYQAEIAHFVGQFFPFHRLYVWAHEQALRRDCGYTGAQPYWDETLDVGAFSKSIILDAEVGFGGDGLPPSNCIQDGPFASYLNPIGPGYNLTNHCIQRRISDPQSRGASKDIVDGCLALGTFVEFWRCVENQPHGAGHGGIGAQMVNPVSSPGDPLFYLHHAWLDRIWAIWQAKDPEVRLQEIGGANNGGFLSFPGGGFPGGGFPGGGFPGGGGSGGPPPWGNGPPGGDGPFVPVPFDPNGFDGLVRPSDVPAPVVVGDPGNTTTLNQVLQMYGIIPNSTIADVMDIQGGTLCYEYD</sequence>
<dbReference type="PANTHER" id="PTHR11474">
    <property type="entry name" value="TYROSINASE FAMILY MEMBER"/>
    <property type="match status" value="1"/>
</dbReference>
<dbReference type="Proteomes" id="UP001301958">
    <property type="component" value="Unassembled WGS sequence"/>
</dbReference>
<protein>
    <recommendedName>
        <fullName evidence="4 5">Tyrosinase copper-binding domain-containing protein</fullName>
    </recommendedName>
</protein>
<dbReference type="GO" id="GO:0046872">
    <property type="term" value="F:metal ion binding"/>
    <property type="evidence" value="ECO:0007669"/>
    <property type="project" value="UniProtKB-KW"/>
</dbReference>
<dbReference type="SUPFAM" id="SSF48056">
    <property type="entry name" value="Di-copper centre-containing domain"/>
    <property type="match status" value="1"/>
</dbReference>
<gene>
    <name evidence="6" type="ORF">QBC38DRAFT_480102</name>
</gene>
<feature type="domain" description="Tyrosinase copper-binding" evidence="5">
    <location>
        <begin position="177"/>
        <end position="188"/>
    </location>
</feature>
<dbReference type="PROSITE" id="PS00498">
    <property type="entry name" value="TYROSINASE_2"/>
    <property type="match status" value="1"/>
</dbReference>
<evidence type="ECO:0000313" key="6">
    <source>
        <dbReference type="EMBL" id="KAK4226567.1"/>
    </source>
</evidence>
<evidence type="ECO:0000256" key="2">
    <source>
        <dbReference type="ARBA" id="ARBA00023008"/>
    </source>
</evidence>
<evidence type="ECO:0000256" key="1">
    <source>
        <dbReference type="ARBA" id="ARBA00022723"/>
    </source>
</evidence>
<keyword evidence="2" id="KW-0186">Copper</keyword>
<dbReference type="PANTHER" id="PTHR11474:SF126">
    <property type="entry name" value="TYROSINASE-LIKE PROTEIN TYR-1-RELATED"/>
    <property type="match status" value="1"/>
</dbReference>
<dbReference type="GO" id="GO:0016491">
    <property type="term" value="F:oxidoreductase activity"/>
    <property type="evidence" value="ECO:0007669"/>
    <property type="project" value="InterPro"/>
</dbReference>
<accession>A0AAN7BNJ6</accession>
<dbReference type="AlphaFoldDB" id="A0AAN7BNJ6"/>
<keyword evidence="7" id="KW-1185">Reference proteome</keyword>
<dbReference type="EMBL" id="MU865345">
    <property type="protein sequence ID" value="KAK4226567.1"/>
    <property type="molecule type" value="Genomic_DNA"/>
</dbReference>
<evidence type="ECO:0000256" key="3">
    <source>
        <dbReference type="SAM" id="MobiDB-lite"/>
    </source>
</evidence>
<dbReference type="PRINTS" id="PR00092">
    <property type="entry name" value="TYROSINASE"/>
</dbReference>
<evidence type="ECO:0000259" key="4">
    <source>
        <dbReference type="PROSITE" id="PS00497"/>
    </source>
</evidence>
<dbReference type="Gene3D" id="1.10.1280.10">
    <property type="entry name" value="Di-copper center containing domain from catechol oxidase"/>
    <property type="match status" value="1"/>
</dbReference>
<feature type="compositionally biased region" description="Gly residues" evidence="3">
    <location>
        <begin position="229"/>
        <end position="239"/>
    </location>
</feature>
<dbReference type="InterPro" id="IPR002227">
    <property type="entry name" value="Tyrosinase_Cu-bd"/>
</dbReference>
<evidence type="ECO:0000259" key="5">
    <source>
        <dbReference type="PROSITE" id="PS00498"/>
    </source>
</evidence>
<keyword evidence="1" id="KW-0479">Metal-binding</keyword>
<dbReference type="InterPro" id="IPR050316">
    <property type="entry name" value="Tyrosinase/Hemocyanin"/>
</dbReference>
<comment type="caution">
    <text evidence="6">The sequence shown here is derived from an EMBL/GenBank/DDBJ whole genome shotgun (WGS) entry which is preliminary data.</text>
</comment>
<reference evidence="6" key="1">
    <citation type="journal article" date="2023" name="Mol. Phylogenet. Evol.">
        <title>Genome-scale phylogeny and comparative genomics of the fungal order Sordariales.</title>
        <authorList>
            <person name="Hensen N."/>
            <person name="Bonometti L."/>
            <person name="Westerberg I."/>
            <person name="Brannstrom I.O."/>
            <person name="Guillou S."/>
            <person name="Cros-Aarteil S."/>
            <person name="Calhoun S."/>
            <person name="Haridas S."/>
            <person name="Kuo A."/>
            <person name="Mondo S."/>
            <person name="Pangilinan J."/>
            <person name="Riley R."/>
            <person name="LaButti K."/>
            <person name="Andreopoulos B."/>
            <person name="Lipzen A."/>
            <person name="Chen C."/>
            <person name="Yan M."/>
            <person name="Daum C."/>
            <person name="Ng V."/>
            <person name="Clum A."/>
            <person name="Steindorff A."/>
            <person name="Ohm R.A."/>
            <person name="Martin F."/>
            <person name="Silar P."/>
            <person name="Natvig D.O."/>
            <person name="Lalanne C."/>
            <person name="Gautier V."/>
            <person name="Ament-Velasquez S.L."/>
            <person name="Kruys A."/>
            <person name="Hutchinson M.I."/>
            <person name="Powell A.J."/>
            <person name="Barry K."/>
            <person name="Miller A.N."/>
            <person name="Grigoriev I.V."/>
            <person name="Debuchy R."/>
            <person name="Gladieux P."/>
            <person name="Hiltunen Thoren M."/>
            <person name="Johannesson H."/>
        </authorList>
    </citation>
    <scope>NUCLEOTIDE SEQUENCE</scope>
    <source>
        <strain evidence="6">CBS 990.96</strain>
    </source>
</reference>
<evidence type="ECO:0000313" key="7">
    <source>
        <dbReference type="Proteomes" id="UP001301958"/>
    </source>
</evidence>
<dbReference type="PROSITE" id="PS00497">
    <property type="entry name" value="TYROSINASE_1"/>
    <property type="match status" value="1"/>
</dbReference>
<feature type="domain" description="Tyrosinase copper-binding" evidence="4">
    <location>
        <begin position="31"/>
        <end position="48"/>
    </location>
</feature>
<dbReference type="Pfam" id="PF00264">
    <property type="entry name" value="Tyrosinase"/>
    <property type="match status" value="1"/>
</dbReference>
<reference evidence="6" key="2">
    <citation type="submission" date="2023-05" db="EMBL/GenBank/DDBJ databases">
        <authorList>
            <consortium name="Lawrence Berkeley National Laboratory"/>
            <person name="Steindorff A."/>
            <person name="Hensen N."/>
            <person name="Bonometti L."/>
            <person name="Westerberg I."/>
            <person name="Brannstrom I.O."/>
            <person name="Guillou S."/>
            <person name="Cros-Aarteil S."/>
            <person name="Calhoun S."/>
            <person name="Haridas S."/>
            <person name="Kuo A."/>
            <person name="Mondo S."/>
            <person name="Pangilinan J."/>
            <person name="Riley R."/>
            <person name="Labutti K."/>
            <person name="Andreopoulos B."/>
            <person name="Lipzen A."/>
            <person name="Chen C."/>
            <person name="Yanf M."/>
            <person name="Daum C."/>
            <person name="Ng V."/>
            <person name="Clum A."/>
            <person name="Ohm R."/>
            <person name="Martin F."/>
            <person name="Silar P."/>
            <person name="Natvig D."/>
            <person name="Lalanne C."/>
            <person name="Gautier V."/>
            <person name="Ament-Velasquez S.L."/>
            <person name="Kruys A."/>
            <person name="Hutchinson M.I."/>
            <person name="Powell A.J."/>
            <person name="Barry K."/>
            <person name="Miller A.N."/>
            <person name="Grigoriev I.V."/>
            <person name="Debuchy R."/>
            <person name="Gladieux P."/>
            <person name="Thoren M.H."/>
            <person name="Johannesson H."/>
        </authorList>
    </citation>
    <scope>NUCLEOTIDE SEQUENCE</scope>
    <source>
        <strain evidence="6">CBS 990.96</strain>
    </source>
</reference>
<proteinExistence type="predicted"/>
<dbReference type="InterPro" id="IPR008922">
    <property type="entry name" value="Di-copper_centre_dom_sf"/>
</dbReference>